<dbReference type="Proteomes" id="UP000027855">
    <property type="component" value="Unassembled WGS sequence"/>
</dbReference>
<evidence type="ECO:0000313" key="1">
    <source>
        <dbReference type="EMBL" id="KEO46457.1"/>
    </source>
</evidence>
<sequence>MEEKIEYLLSEVRKLIEDKPLDDLGIDFSKIDGEYFENVFKKKCEEILEKQEFQGIKLEDIRGHKFPDFILNYNNKKYGVEIKSSEKGNWTIPGNSVFENTPTNDFEDIFVFFGSFKEKENAFKVKLTEYWKAVKDIKVTHSPRFEISVREDAETSFFENWDKFVAFKQQSKEEKTEYLQKFLKEQKEGQNLWYVQSTDGQAEPMLFEDLKKELQSEILAKCFILFSSDIFRVKQSLDSQRYLMDSNYKGILRYLLDDYFVFSASIRDKFSNGGRKGLLDDKTPPKFPAVFKKFSVLGNKIYIILEKLDKGELSDFKETLLTIWNGSENEANYDDISFIESYKAHLNYLENESNLRYIIREELGELDVDDKTSILSSKISSHCKL</sequence>
<comment type="caution">
    <text evidence="1">The sequence shown here is derived from an EMBL/GenBank/DDBJ whole genome shotgun (WGS) entry which is preliminary data.</text>
</comment>
<gene>
    <name evidence="1" type="ORF">DL07_09090</name>
</gene>
<dbReference type="RefSeq" id="WP_037600712.1">
    <property type="nucleotide sequence ID" value="NZ_CP190755.1"/>
</dbReference>
<name>A0A074IUZ8_STRSL</name>
<dbReference type="AlphaFoldDB" id="A0A074IUZ8"/>
<proteinExistence type="predicted"/>
<evidence type="ECO:0008006" key="3">
    <source>
        <dbReference type="Google" id="ProtNLM"/>
    </source>
</evidence>
<protein>
    <recommendedName>
        <fullName evidence="3">Restriction endonuclease</fullName>
    </recommendedName>
</protein>
<evidence type="ECO:0000313" key="2">
    <source>
        <dbReference type="Proteomes" id="UP000027855"/>
    </source>
</evidence>
<dbReference type="EMBL" id="JJMT01000005">
    <property type="protein sequence ID" value="KEO46457.1"/>
    <property type="molecule type" value="Genomic_DNA"/>
</dbReference>
<organism evidence="1 2">
    <name type="scientific">Streptococcus salivarius</name>
    <dbReference type="NCBI Taxonomy" id="1304"/>
    <lineage>
        <taxon>Bacteria</taxon>
        <taxon>Bacillati</taxon>
        <taxon>Bacillota</taxon>
        <taxon>Bacilli</taxon>
        <taxon>Lactobacillales</taxon>
        <taxon>Streptococcaceae</taxon>
        <taxon>Streptococcus</taxon>
    </lineage>
</organism>
<accession>A0A074IUZ8</accession>
<reference evidence="1 2" key="1">
    <citation type="submission" date="2014-04" db="EMBL/GenBank/DDBJ databases">
        <title>Variable characteristics of bacteriocin-producing Streptococcus salivarius strains isolated from Malaysian subjects.</title>
        <authorList>
            <person name="Philip K."/>
            <person name="Barbour A."/>
        </authorList>
    </citation>
    <scope>NUCLEOTIDE SEQUENCE [LARGE SCALE GENOMIC DNA]</scope>
    <source>
        <strain evidence="1 2">NU10</strain>
    </source>
</reference>